<keyword evidence="2" id="KW-1185">Reference proteome</keyword>
<evidence type="ECO:0000313" key="2">
    <source>
        <dbReference type="Proteomes" id="UP000293300"/>
    </source>
</evidence>
<organism evidence="1 2">
    <name type="scientific">Flavobacterium silvisoli</name>
    <dbReference type="NCBI Taxonomy" id="2529433"/>
    <lineage>
        <taxon>Bacteria</taxon>
        <taxon>Pseudomonadati</taxon>
        <taxon>Bacteroidota</taxon>
        <taxon>Flavobacteriia</taxon>
        <taxon>Flavobacteriales</taxon>
        <taxon>Flavobacteriaceae</taxon>
        <taxon>Flavobacterium</taxon>
    </lineage>
</organism>
<evidence type="ECO:0000313" key="1">
    <source>
        <dbReference type="EMBL" id="TBX66137.1"/>
    </source>
</evidence>
<dbReference type="EMBL" id="SJPE01000015">
    <property type="protein sequence ID" value="TBX66137.1"/>
    <property type="molecule type" value="Genomic_DNA"/>
</dbReference>
<dbReference type="OrthoDB" id="661524at2"/>
<gene>
    <name evidence="1" type="ORF">EZL74_11150</name>
</gene>
<name>A0A4Q9YRI0_9FLAO</name>
<accession>A0A4Q9YRI0</accession>
<dbReference type="Proteomes" id="UP000293300">
    <property type="component" value="Unassembled WGS sequence"/>
</dbReference>
<sequence length="103" mass="11819">MKLDENSGEPISLEEARIYVKDFKEKFPEEVKASYMGRVNFMKLLEQKDCIGIRIYNGYDVKEERLNVVLVGVDFEGNDMTNGLIMDRTVPCPSYCDNKSALI</sequence>
<comment type="caution">
    <text evidence="1">The sequence shown here is derived from an EMBL/GenBank/DDBJ whole genome shotgun (WGS) entry which is preliminary data.</text>
</comment>
<proteinExistence type="predicted"/>
<protein>
    <submittedName>
        <fullName evidence="1">Uncharacterized protein</fullName>
    </submittedName>
</protein>
<dbReference type="AlphaFoldDB" id="A0A4Q9YRI0"/>
<reference evidence="1 2" key="1">
    <citation type="submission" date="2019-02" db="EMBL/GenBank/DDBJ databases">
        <title>Flavobacterium sp. RD-2-33 isolated from forest soil.</title>
        <authorList>
            <person name="Chaudhary D.K."/>
        </authorList>
    </citation>
    <scope>NUCLEOTIDE SEQUENCE [LARGE SCALE GENOMIC DNA]</scope>
    <source>
        <strain evidence="1 2">RD-2-33</strain>
    </source>
</reference>
<dbReference type="RefSeq" id="WP_131476707.1">
    <property type="nucleotide sequence ID" value="NZ_SJPE01000015.1"/>
</dbReference>